<dbReference type="STRING" id="930991.A0A0D0CDC1"/>
<organism evidence="2 3">
    <name type="scientific">Paxillus rubicundulus Ve08.2h10</name>
    <dbReference type="NCBI Taxonomy" id="930991"/>
    <lineage>
        <taxon>Eukaryota</taxon>
        <taxon>Fungi</taxon>
        <taxon>Dikarya</taxon>
        <taxon>Basidiomycota</taxon>
        <taxon>Agaricomycotina</taxon>
        <taxon>Agaricomycetes</taxon>
        <taxon>Agaricomycetidae</taxon>
        <taxon>Boletales</taxon>
        <taxon>Paxilineae</taxon>
        <taxon>Paxillaceae</taxon>
        <taxon>Paxillus</taxon>
    </lineage>
</organism>
<sequence length="113" mass="12879">IDGVWRSNRQRQQADWNQDYQRTVNKDAAQRAQRHANSESDVSLLGTIREAYAGPDTDHWKSAIEEELLNLNSNHVYETVPILEGVTLITSKPIFHIKCDHSGNVECYKACIV</sequence>
<accession>A0A0D0CDC1</accession>
<feature type="non-terminal residue" evidence="2">
    <location>
        <position position="1"/>
    </location>
</feature>
<feature type="non-terminal residue" evidence="2">
    <location>
        <position position="113"/>
    </location>
</feature>
<feature type="compositionally biased region" description="Polar residues" evidence="1">
    <location>
        <begin position="10"/>
        <end position="23"/>
    </location>
</feature>
<reference evidence="3" key="2">
    <citation type="submission" date="2015-01" db="EMBL/GenBank/DDBJ databases">
        <title>Evolutionary Origins and Diversification of the Mycorrhizal Mutualists.</title>
        <authorList>
            <consortium name="DOE Joint Genome Institute"/>
            <consortium name="Mycorrhizal Genomics Consortium"/>
            <person name="Kohler A."/>
            <person name="Kuo A."/>
            <person name="Nagy L.G."/>
            <person name="Floudas D."/>
            <person name="Copeland A."/>
            <person name="Barry K.W."/>
            <person name="Cichocki N."/>
            <person name="Veneault-Fourrey C."/>
            <person name="LaButti K."/>
            <person name="Lindquist E.A."/>
            <person name="Lipzen A."/>
            <person name="Lundell T."/>
            <person name="Morin E."/>
            <person name="Murat C."/>
            <person name="Riley R."/>
            <person name="Ohm R."/>
            <person name="Sun H."/>
            <person name="Tunlid A."/>
            <person name="Henrissat B."/>
            <person name="Grigoriev I.V."/>
            <person name="Hibbett D.S."/>
            <person name="Martin F."/>
        </authorList>
    </citation>
    <scope>NUCLEOTIDE SEQUENCE [LARGE SCALE GENOMIC DNA]</scope>
    <source>
        <strain evidence="3">Ve08.2h10</strain>
    </source>
</reference>
<name>A0A0D0CDC1_9AGAM</name>
<feature type="region of interest" description="Disordered" evidence="1">
    <location>
        <begin position="1"/>
        <end position="40"/>
    </location>
</feature>
<dbReference type="EMBL" id="KN829641">
    <property type="protein sequence ID" value="KIK73543.1"/>
    <property type="molecule type" value="Genomic_DNA"/>
</dbReference>
<proteinExistence type="predicted"/>
<protein>
    <submittedName>
        <fullName evidence="2">Unplaced genomic scaffold scaffold_4819, whole genome shotgun sequence</fullName>
    </submittedName>
</protein>
<dbReference type="AlphaFoldDB" id="A0A0D0CDC1"/>
<reference evidence="2 3" key="1">
    <citation type="submission" date="2014-04" db="EMBL/GenBank/DDBJ databases">
        <authorList>
            <consortium name="DOE Joint Genome Institute"/>
            <person name="Kuo A."/>
            <person name="Kohler A."/>
            <person name="Jargeat P."/>
            <person name="Nagy L.G."/>
            <person name="Floudas D."/>
            <person name="Copeland A."/>
            <person name="Barry K.W."/>
            <person name="Cichocki N."/>
            <person name="Veneault-Fourrey C."/>
            <person name="LaButti K."/>
            <person name="Lindquist E.A."/>
            <person name="Lipzen A."/>
            <person name="Lundell T."/>
            <person name="Morin E."/>
            <person name="Murat C."/>
            <person name="Sun H."/>
            <person name="Tunlid A."/>
            <person name="Henrissat B."/>
            <person name="Grigoriev I.V."/>
            <person name="Hibbett D.S."/>
            <person name="Martin F."/>
            <person name="Nordberg H.P."/>
            <person name="Cantor M.N."/>
            <person name="Hua S.X."/>
        </authorList>
    </citation>
    <scope>NUCLEOTIDE SEQUENCE [LARGE SCALE GENOMIC DNA]</scope>
    <source>
        <strain evidence="2 3">Ve08.2h10</strain>
    </source>
</reference>
<evidence type="ECO:0000313" key="2">
    <source>
        <dbReference type="EMBL" id="KIK73543.1"/>
    </source>
</evidence>
<dbReference type="InParanoid" id="A0A0D0CDC1"/>
<evidence type="ECO:0000256" key="1">
    <source>
        <dbReference type="SAM" id="MobiDB-lite"/>
    </source>
</evidence>
<keyword evidence="3" id="KW-1185">Reference proteome</keyword>
<dbReference type="Proteomes" id="UP000054538">
    <property type="component" value="Unassembled WGS sequence"/>
</dbReference>
<evidence type="ECO:0000313" key="3">
    <source>
        <dbReference type="Proteomes" id="UP000054538"/>
    </source>
</evidence>
<gene>
    <name evidence="2" type="ORF">PAXRUDRAFT_78937</name>
</gene>
<dbReference type="HOGENOM" id="CLU_2139442_0_0_1"/>